<keyword evidence="1" id="KW-0812">Transmembrane</keyword>
<dbReference type="EMBL" id="JAGGDJ010000003">
    <property type="protein sequence ID" value="MBO7744184.1"/>
    <property type="molecule type" value="Genomic_DNA"/>
</dbReference>
<evidence type="ECO:0000313" key="3">
    <source>
        <dbReference type="EMBL" id="MBO7744184.1"/>
    </source>
</evidence>
<feature type="transmembrane region" description="Helical" evidence="1">
    <location>
        <begin position="143"/>
        <end position="163"/>
    </location>
</feature>
<feature type="transmembrane region" description="Helical" evidence="1">
    <location>
        <begin position="43"/>
        <end position="67"/>
    </location>
</feature>
<organism evidence="3 4">
    <name type="scientific">Paenibacillus artemisiicola</name>
    <dbReference type="NCBI Taxonomy" id="1172618"/>
    <lineage>
        <taxon>Bacteria</taxon>
        <taxon>Bacillati</taxon>
        <taxon>Bacillota</taxon>
        <taxon>Bacilli</taxon>
        <taxon>Bacillales</taxon>
        <taxon>Paenibacillaceae</taxon>
        <taxon>Paenibacillus</taxon>
    </lineage>
</organism>
<gene>
    <name evidence="3" type="ORF">I8J29_08265</name>
</gene>
<keyword evidence="1" id="KW-0472">Membrane</keyword>
<keyword evidence="1" id="KW-1133">Transmembrane helix</keyword>
<dbReference type="Proteomes" id="UP000670947">
    <property type="component" value="Unassembled WGS sequence"/>
</dbReference>
<comment type="caution">
    <text evidence="3">The sequence shown here is derived from an EMBL/GenBank/DDBJ whole genome shotgun (WGS) entry which is preliminary data.</text>
</comment>
<evidence type="ECO:0000259" key="2">
    <source>
        <dbReference type="Pfam" id="PF07670"/>
    </source>
</evidence>
<dbReference type="RefSeq" id="WP_208847124.1">
    <property type="nucleotide sequence ID" value="NZ_JAGGDJ010000003.1"/>
</dbReference>
<dbReference type="Pfam" id="PF07670">
    <property type="entry name" value="Gate"/>
    <property type="match status" value="1"/>
</dbReference>
<reference evidence="3 4" key="1">
    <citation type="submission" date="2021-03" db="EMBL/GenBank/DDBJ databases">
        <title>Paenibacillus artemisicola MWE-103 whole genome sequence.</title>
        <authorList>
            <person name="Ham Y.J."/>
        </authorList>
    </citation>
    <scope>NUCLEOTIDE SEQUENCE [LARGE SCALE GENOMIC DNA]</scope>
    <source>
        <strain evidence="3 4">MWE-103</strain>
    </source>
</reference>
<feature type="transmembrane region" description="Helical" evidence="1">
    <location>
        <begin position="271"/>
        <end position="295"/>
    </location>
</feature>
<feature type="transmembrane region" description="Helical" evidence="1">
    <location>
        <begin position="117"/>
        <end position="137"/>
    </location>
</feature>
<feature type="domain" description="Nucleoside transporter/FeoB GTPase Gate" evidence="2">
    <location>
        <begin position="40"/>
        <end position="120"/>
    </location>
</feature>
<feature type="transmembrane region" description="Helical" evidence="1">
    <location>
        <begin position="302"/>
        <end position="322"/>
    </location>
</feature>
<keyword evidence="4" id="KW-1185">Reference proteome</keyword>
<accession>A0ABS3W784</accession>
<evidence type="ECO:0000256" key="1">
    <source>
        <dbReference type="SAM" id="Phobius"/>
    </source>
</evidence>
<sequence>MKRTVTLALLSILLVAAIIMKPDEAFRASLQGLTVWWNIVFPGLLPFLTLLELMTAFGVVHAFGTLLQPLMHKLFRLPGEAGVAVAFGWTGGFPCGAEATSSLRKSGALTAAQGNRLLALAHMPNPIFIIVVVGTGFLHRPELGVAILLVVWLAALAPALALARLAKRERAESASPPPANLLRRAAAAMRDARKRDGRSFGKLLGDGVTAAVYKLMAVGGFMIFCAVLVRLLAPAIPGIVPAYALPGLIESHIGSYAAATASFAGGLPWKAAAAAAVLSWGGFSAMLQAGAAVIGAGLSLRLLAVSRVLQSAIAFLLMLLAWKPISRLTDGIAPAFSAFSGREATSFVPSGAVRASELHTLWPYAPAVLLAFVGALLLLSALSAIAAKLRLR</sequence>
<feature type="transmembrane region" description="Helical" evidence="1">
    <location>
        <begin position="364"/>
        <end position="387"/>
    </location>
</feature>
<evidence type="ECO:0000313" key="4">
    <source>
        <dbReference type="Proteomes" id="UP000670947"/>
    </source>
</evidence>
<dbReference type="InterPro" id="IPR011642">
    <property type="entry name" value="Gate_dom"/>
</dbReference>
<feature type="transmembrane region" description="Helical" evidence="1">
    <location>
        <begin position="203"/>
        <end position="229"/>
    </location>
</feature>
<protein>
    <submittedName>
        <fullName evidence="3">Nucleoside recognition protein</fullName>
    </submittedName>
</protein>
<name>A0ABS3W784_9BACL</name>
<proteinExistence type="predicted"/>